<feature type="chain" id="PRO_5034697132" description="GDP-fucose protein O-fucosyltransferase 1" evidence="17">
    <location>
        <begin position="24"/>
        <end position="415"/>
    </location>
</feature>
<dbReference type="EC" id="2.4.1.221" evidence="4"/>
<dbReference type="Gene3D" id="3.40.50.11340">
    <property type="match status" value="1"/>
</dbReference>
<evidence type="ECO:0000256" key="5">
    <source>
        <dbReference type="ARBA" id="ARBA00021745"/>
    </source>
</evidence>
<comment type="pathway">
    <text evidence="2">Protein modification; protein glycosylation.</text>
</comment>
<evidence type="ECO:0000256" key="15">
    <source>
        <dbReference type="ARBA" id="ARBA00047273"/>
    </source>
</evidence>
<keyword evidence="8" id="KW-0256">Endoplasmic reticulum</keyword>
<evidence type="ECO:0000256" key="9">
    <source>
        <dbReference type="ARBA" id="ARBA00022976"/>
    </source>
</evidence>
<dbReference type="OrthoDB" id="10050276at2759"/>
<evidence type="ECO:0000256" key="7">
    <source>
        <dbReference type="ARBA" id="ARBA00022679"/>
    </source>
</evidence>
<dbReference type="GO" id="GO:0005783">
    <property type="term" value="C:endoplasmic reticulum"/>
    <property type="evidence" value="ECO:0007669"/>
    <property type="project" value="UniProtKB-SubCell"/>
</dbReference>
<keyword evidence="10" id="KW-1015">Disulfide bond</keyword>
<dbReference type="GO" id="GO:0008593">
    <property type="term" value="P:regulation of Notch signaling pathway"/>
    <property type="evidence" value="ECO:0007669"/>
    <property type="project" value="TreeGrafter"/>
</dbReference>
<evidence type="ECO:0000256" key="13">
    <source>
        <dbReference type="ARBA" id="ARBA00023277"/>
    </source>
</evidence>
<dbReference type="Gene3D" id="3.40.50.11350">
    <property type="match status" value="1"/>
</dbReference>
<evidence type="ECO:0000313" key="19">
    <source>
        <dbReference type="RefSeq" id="XP_022092845.1"/>
    </source>
</evidence>
<evidence type="ECO:0000256" key="8">
    <source>
        <dbReference type="ARBA" id="ARBA00022824"/>
    </source>
</evidence>
<evidence type="ECO:0000256" key="14">
    <source>
        <dbReference type="ARBA" id="ARBA00033080"/>
    </source>
</evidence>
<name>A0A8B7YK88_ACAPL</name>
<keyword evidence="13" id="KW-0119">Carbohydrate metabolism</keyword>
<keyword evidence="6" id="KW-0328">Glycosyltransferase</keyword>
<protein>
    <recommendedName>
        <fullName evidence="5">GDP-fucose protein O-fucosyltransferase 1</fullName>
        <ecNumber evidence="4">2.4.1.221</ecNumber>
    </recommendedName>
    <alternativeName>
        <fullName evidence="14">Peptide-O-fucosyltransferase 1</fullName>
    </alternativeName>
</protein>
<proteinExistence type="inferred from homology"/>
<gene>
    <name evidence="19" type="primary">LOC110980458</name>
</gene>
<dbReference type="Proteomes" id="UP000694845">
    <property type="component" value="Unplaced"/>
</dbReference>
<keyword evidence="9" id="KW-0914">Notch signaling pathway</keyword>
<evidence type="ECO:0000256" key="1">
    <source>
        <dbReference type="ARBA" id="ARBA00004240"/>
    </source>
</evidence>
<evidence type="ECO:0000256" key="6">
    <source>
        <dbReference type="ARBA" id="ARBA00022676"/>
    </source>
</evidence>
<evidence type="ECO:0000256" key="2">
    <source>
        <dbReference type="ARBA" id="ARBA00004922"/>
    </source>
</evidence>
<dbReference type="GO" id="GO:0007219">
    <property type="term" value="P:Notch signaling pathway"/>
    <property type="evidence" value="ECO:0007669"/>
    <property type="project" value="UniProtKB-KW"/>
</dbReference>
<dbReference type="GO" id="GO:0046922">
    <property type="term" value="F:peptide-O-fucosyltransferase activity"/>
    <property type="evidence" value="ECO:0007669"/>
    <property type="project" value="UniProtKB-EC"/>
</dbReference>
<dbReference type="CDD" id="cd11302">
    <property type="entry name" value="O-FucT-1"/>
    <property type="match status" value="1"/>
</dbReference>
<keyword evidence="12" id="KW-0294">Fucose metabolism</keyword>
<evidence type="ECO:0000256" key="10">
    <source>
        <dbReference type="ARBA" id="ARBA00023157"/>
    </source>
</evidence>
<evidence type="ECO:0000256" key="3">
    <source>
        <dbReference type="ARBA" id="ARBA00010626"/>
    </source>
</evidence>
<evidence type="ECO:0000256" key="17">
    <source>
        <dbReference type="SAM" id="SignalP"/>
    </source>
</evidence>
<keyword evidence="17" id="KW-0732">Signal</keyword>
<keyword evidence="7" id="KW-0808">Transferase</keyword>
<dbReference type="PANTHER" id="PTHR21420:SF3">
    <property type="entry name" value="GDP-FUCOSE PROTEIN O-FUCOSYLTRANSFERASE 1"/>
    <property type="match status" value="1"/>
</dbReference>
<keyword evidence="11" id="KW-0325">Glycoprotein</keyword>
<evidence type="ECO:0000256" key="4">
    <source>
        <dbReference type="ARBA" id="ARBA00012196"/>
    </source>
</evidence>
<evidence type="ECO:0000313" key="18">
    <source>
        <dbReference type="Proteomes" id="UP000694845"/>
    </source>
</evidence>
<evidence type="ECO:0000256" key="16">
    <source>
        <dbReference type="ARBA" id="ARBA00048647"/>
    </source>
</evidence>
<dbReference type="AlphaFoldDB" id="A0A8B7YK88"/>
<dbReference type="PANTHER" id="PTHR21420">
    <property type="entry name" value="GDP-FUCOSE PROTEIN O-FUCOSYLTRANSFERASE 1"/>
    <property type="match status" value="1"/>
</dbReference>
<feature type="signal peptide" evidence="17">
    <location>
        <begin position="1"/>
        <end position="23"/>
    </location>
</feature>
<reference evidence="19" key="1">
    <citation type="submission" date="2025-08" db="UniProtKB">
        <authorList>
            <consortium name="RefSeq"/>
        </authorList>
    </citation>
    <scope>IDENTIFICATION</scope>
</reference>
<comment type="catalytic activity">
    <reaction evidence="16">
        <text>L-seryl-[protein] + GDP-beta-L-fucose = 3-O-(alpha-L-fucosyl)-L-seryl-[protein] + GDP + H(+)</text>
        <dbReference type="Rhea" id="RHEA:63644"/>
        <dbReference type="Rhea" id="RHEA-COMP:9863"/>
        <dbReference type="Rhea" id="RHEA-COMP:17914"/>
        <dbReference type="ChEBI" id="CHEBI:15378"/>
        <dbReference type="ChEBI" id="CHEBI:29999"/>
        <dbReference type="ChEBI" id="CHEBI:57273"/>
        <dbReference type="ChEBI" id="CHEBI:58189"/>
        <dbReference type="ChEBI" id="CHEBI:189632"/>
        <dbReference type="EC" id="2.4.1.221"/>
    </reaction>
    <physiologicalReaction direction="left-to-right" evidence="16">
        <dbReference type="Rhea" id="RHEA:63645"/>
    </physiologicalReaction>
</comment>
<comment type="catalytic activity">
    <reaction evidence="15">
        <text>L-threonyl-[protein] + GDP-beta-L-fucose = 3-O-(alpha-L-fucosyl)-L-threonyl-[protein] + GDP + H(+)</text>
        <dbReference type="Rhea" id="RHEA:70491"/>
        <dbReference type="Rhea" id="RHEA-COMP:11060"/>
        <dbReference type="Rhea" id="RHEA-COMP:17915"/>
        <dbReference type="ChEBI" id="CHEBI:15378"/>
        <dbReference type="ChEBI" id="CHEBI:30013"/>
        <dbReference type="ChEBI" id="CHEBI:57273"/>
        <dbReference type="ChEBI" id="CHEBI:58189"/>
        <dbReference type="ChEBI" id="CHEBI:189631"/>
        <dbReference type="EC" id="2.4.1.221"/>
    </reaction>
    <physiologicalReaction direction="left-to-right" evidence="15">
        <dbReference type="Rhea" id="RHEA:70492"/>
    </physiologicalReaction>
</comment>
<dbReference type="GO" id="GO:0006004">
    <property type="term" value="P:fucose metabolic process"/>
    <property type="evidence" value="ECO:0007669"/>
    <property type="project" value="UniProtKB-KW"/>
</dbReference>
<dbReference type="KEGG" id="aplc:110980458"/>
<evidence type="ECO:0000256" key="12">
    <source>
        <dbReference type="ARBA" id="ARBA00023253"/>
    </source>
</evidence>
<evidence type="ECO:0000256" key="11">
    <source>
        <dbReference type="ARBA" id="ARBA00023180"/>
    </source>
</evidence>
<dbReference type="GeneID" id="110980458"/>
<comment type="similarity">
    <text evidence="3">Belongs to the glycosyltransferase 65 family.</text>
</comment>
<dbReference type="RefSeq" id="XP_022092845.1">
    <property type="nucleotide sequence ID" value="XM_022237153.1"/>
</dbReference>
<sequence>MAHLASFAISLIIIVLIFGMGQCRNVGKLEWESSKGYLLYCPCSGRFTGQVEQLMSALQFSKALGRVLIAPSFINYPCGRKDKHNHFGVQAPVHIDRNAYVQIDEYFELDEIKKFYPDVITMEDFMTELAPLYWKQGNRIAYCSNGLADINNGKCTRDGNPFRTFWEDQGIEFDDSAVWTNLYFNVEHTGIAKQWKEAFPASEHPVLALVTAPVISPISTAVEGLQHYLKFKSMIREPADEFIENNLPKPFWGLHLRNGADWSRTCDLLSTGDYPHLLSSRQCTSKQGDSVTREMCLQSEEQVITDIRYQLELAQENNRELPKSIYVATDHVAMEEELQTAFPDIKIVTWGPDLDQKDLFVLTQADDVILNCVSAFSAFVKRDRDVNEKLVAFFGYLDPEKVLPKVTRSPPHEEL</sequence>
<keyword evidence="18" id="KW-1185">Reference proteome</keyword>
<accession>A0A8B7YK88</accession>
<comment type="subcellular location">
    <subcellularLocation>
        <location evidence="1">Endoplasmic reticulum</location>
    </subcellularLocation>
</comment>
<dbReference type="UniPathway" id="UPA00378"/>
<dbReference type="InterPro" id="IPR019378">
    <property type="entry name" value="GDP-Fuc_O-FucTrfase"/>
</dbReference>
<dbReference type="Pfam" id="PF10250">
    <property type="entry name" value="O-FucT"/>
    <property type="match status" value="1"/>
</dbReference>
<organism evidence="18 19">
    <name type="scientific">Acanthaster planci</name>
    <name type="common">Crown-of-thorns starfish</name>
    <dbReference type="NCBI Taxonomy" id="133434"/>
    <lineage>
        <taxon>Eukaryota</taxon>
        <taxon>Metazoa</taxon>
        <taxon>Echinodermata</taxon>
        <taxon>Eleutherozoa</taxon>
        <taxon>Asterozoa</taxon>
        <taxon>Asteroidea</taxon>
        <taxon>Valvatacea</taxon>
        <taxon>Valvatida</taxon>
        <taxon>Acanthasteridae</taxon>
        <taxon>Acanthaster</taxon>
    </lineage>
</organism>
<dbReference type="InterPro" id="IPR039922">
    <property type="entry name" value="POFUT1"/>
</dbReference>